<keyword evidence="1" id="KW-0472">Membrane</keyword>
<dbReference type="Proteomes" id="UP000839639">
    <property type="component" value="Unassembled WGS sequence"/>
</dbReference>
<reference evidence="2" key="2">
    <citation type="submission" date="2018-06" db="EMBL/GenBank/DDBJ databases">
        <authorList>
            <person name="Ashton P.M."/>
            <person name="Dallman T."/>
            <person name="Nair S."/>
            <person name="De Pinna E."/>
            <person name="Peters T."/>
            <person name="Grant K."/>
        </authorList>
    </citation>
    <scope>NUCLEOTIDE SEQUENCE [LARGE SCALE GENOMIC DNA]</scope>
    <source>
        <strain evidence="2">149361</strain>
    </source>
</reference>
<sequence>MVSLVSAPAMAAGPDFTSLTDAVDFSTVQTAILSIASLVAAVYVLTSGVKKVLGTIKSA</sequence>
<evidence type="ECO:0000256" key="1">
    <source>
        <dbReference type="SAM" id="Phobius"/>
    </source>
</evidence>
<feature type="transmembrane region" description="Helical" evidence="1">
    <location>
        <begin position="27"/>
        <end position="46"/>
    </location>
</feature>
<dbReference type="EMBL" id="AAHIJD010000032">
    <property type="protein sequence ID" value="EBW4470241.1"/>
    <property type="molecule type" value="Genomic_DNA"/>
</dbReference>
<protein>
    <recommendedName>
        <fullName evidence="4">Phage coat protein</fullName>
    </recommendedName>
</protein>
<dbReference type="EMBL" id="DAASNA010000047">
    <property type="protein sequence ID" value="HAE6198072.1"/>
    <property type="molecule type" value="Genomic_DNA"/>
</dbReference>
<organism evidence="2">
    <name type="scientific">Salmonella enterica subsp. enterica serovar Lattenkamp</name>
    <dbReference type="NCBI Taxonomy" id="2564671"/>
    <lineage>
        <taxon>Bacteria</taxon>
        <taxon>Pseudomonadati</taxon>
        <taxon>Pseudomonadota</taxon>
        <taxon>Gammaproteobacteria</taxon>
        <taxon>Enterobacterales</taxon>
        <taxon>Enterobacteriaceae</taxon>
        <taxon>Salmonella</taxon>
    </lineage>
</organism>
<accession>A0A5W2LYP2</accession>
<dbReference type="AlphaFoldDB" id="A0A5W2LYP2"/>
<evidence type="ECO:0000313" key="3">
    <source>
        <dbReference type="EMBL" id="HAE6198072.1"/>
    </source>
</evidence>
<keyword evidence="1" id="KW-0812">Transmembrane</keyword>
<keyword evidence="1" id="KW-1133">Transmembrane helix</keyword>
<reference evidence="3" key="1">
    <citation type="journal article" date="2018" name="Genome Biol.">
        <title>SKESA: strategic k-mer extension for scrupulous assemblies.</title>
        <authorList>
            <person name="Souvorov A."/>
            <person name="Agarwala R."/>
            <person name="Lipman D.J."/>
        </authorList>
    </citation>
    <scope>NUCLEOTIDE SEQUENCE</scope>
    <source>
        <strain evidence="3">10-8458</strain>
    </source>
</reference>
<comment type="caution">
    <text evidence="2">The sequence shown here is derived from an EMBL/GenBank/DDBJ whole genome shotgun (WGS) entry which is preliminary data.</text>
</comment>
<name>A0A5W2LYP2_SALET</name>
<evidence type="ECO:0000313" key="2">
    <source>
        <dbReference type="EMBL" id="EBW4470241.1"/>
    </source>
</evidence>
<reference evidence="3" key="3">
    <citation type="submission" date="2018-07" db="EMBL/GenBank/DDBJ databases">
        <authorList>
            <consortium name="NCBI Pathogen Detection Project"/>
        </authorList>
    </citation>
    <scope>NUCLEOTIDE SEQUENCE</scope>
    <source>
        <strain evidence="3">10-8458</strain>
    </source>
</reference>
<proteinExistence type="predicted"/>
<gene>
    <name evidence="2" type="ORF">DPK62_17090</name>
    <name evidence="3" type="ORF">G4I95_005401</name>
</gene>
<evidence type="ECO:0008006" key="4">
    <source>
        <dbReference type="Google" id="ProtNLM"/>
    </source>
</evidence>